<protein>
    <recommendedName>
        <fullName evidence="5">Glycosyl transferase family 3 domain-containing protein</fullName>
    </recommendedName>
</protein>
<dbReference type="InterPro" id="IPR000312">
    <property type="entry name" value="Glycosyl_Trfase_fam3"/>
</dbReference>
<dbReference type="InterPro" id="IPR035902">
    <property type="entry name" value="Nuc_phospho_transferase"/>
</dbReference>
<dbReference type="InterPro" id="IPR005940">
    <property type="entry name" value="Anthranilate_Pribosyl_Tfrase"/>
</dbReference>
<organism evidence="6 7">
    <name type="scientific">Rathayibacter rathayi</name>
    <name type="common">Corynebacterium rathayi</name>
    <dbReference type="NCBI Taxonomy" id="33887"/>
    <lineage>
        <taxon>Bacteria</taxon>
        <taxon>Bacillati</taxon>
        <taxon>Actinomycetota</taxon>
        <taxon>Actinomycetes</taxon>
        <taxon>Micrococcales</taxon>
        <taxon>Microbacteriaceae</taxon>
        <taxon>Rathayibacter</taxon>
    </lineage>
</organism>
<reference evidence="6 7" key="1">
    <citation type="submission" date="2018-02" db="EMBL/GenBank/DDBJ databases">
        <title>Bacteriophage NCPPB3778 and a type I-E CRISPR drive the evolution of the US Biological Select Agent, Rathayibacter toxicus.</title>
        <authorList>
            <person name="Davis E.W.II."/>
            <person name="Tabima J.F."/>
            <person name="Weisberg A.J."/>
            <person name="Lopes L.D."/>
            <person name="Wiseman M.S."/>
            <person name="Wiseman M.S."/>
            <person name="Pupko T."/>
            <person name="Belcher M.S."/>
            <person name="Sechler A.J."/>
            <person name="Tancos M.A."/>
            <person name="Schroeder B.K."/>
            <person name="Murray T.D."/>
            <person name="Luster D.G."/>
            <person name="Schneider W.L."/>
            <person name="Rogers E."/>
            <person name="Andreote F.D."/>
            <person name="Grunwald N.J."/>
            <person name="Putnam M.L."/>
            <person name="Chang J.H."/>
        </authorList>
    </citation>
    <scope>NUCLEOTIDE SEQUENCE [LARGE SCALE GENOMIC DNA]</scope>
    <source>
        <strain evidence="6 7">AY1D6</strain>
    </source>
</reference>
<sequence length="340" mass="35088">MMTTAITSRLEAGEIVPVALWSAFWDRVTDPTSDSADLVAVLTAASAALPHDETLVSFVRALAAPVVGPRLTAVNIVGIGGGPSTMNISTAAAIVAAAAGVSVVKTGSRAYTSSLGSTELLGRAGVASSTSDEDLERRLTDDGIAFAGQHVYPTQLTRLARRIVPVGLREFGGFLNVVGPFLPHLPVTAMVTGRSERASEATLRALGATDPGRLQWTCSSDAGADELISTSPSRLVHPDGRIEDVLPGDVVSGAGSIDELRAVHPDEAVDHFRRAVSGRLGTALTETILLNAAAVVVAAELEPAFSSAVDRARSALASGAAADLFARLRSGVPAEVRRRA</sequence>
<keyword evidence="3" id="KW-0028">Amino-acid biosynthesis</keyword>
<evidence type="ECO:0000313" key="7">
    <source>
        <dbReference type="Proteomes" id="UP000239698"/>
    </source>
</evidence>
<evidence type="ECO:0000313" key="6">
    <source>
        <dbReference type="EMBL" id="PPH74800.1"/>
    </source>
</evidence>
<keyword evidence="2" id="KW-0808">Transferase</keyword>
<gene>
    <name evidence="6" type="ORF">C5C40_12530</name>
</gene>
<accession>A0ABX5A9A6</accession>
<dbReference type="EMBL" id="PSVT01000032">
    <property type="protein sequence ID" value="PPH74800.1"/>
    <property type="molecule type" value="Genomic_DNA"/>
</dbReference>
<comment type="caution">
    <text evidence="6">The sequence shown here is derived from an EMBL/GenBank/DDBJ whole genome shotgun (WGS) entry which is preliminary data.</text>
</comment>
<name>A0ABX5A9A6_RATRA</name>
<proteinExistence type="predicted"/>
<evidence type="ECO:0000256" key="3">
    <source>
        <dbReference type="ARBA" id="ARBA00022822"/>
    </source>
</evidence>
<dbReference type="Proteomes" id="UP000239698">
    <property type="component" value="Unassembled WGS sequence"/>
</dbReference>
<keyword evidence="7" id="KW-1185">Reference proteome</keyword>
<evidence type="ECO:0000259" key="5">
    <source>
        <dbReference type="Pfam" id="PF00591"/>
    </source>
</evidence>
<feature type="domain" description="Glycosyl transferase family 3" evidence="5">
    <location>
        <begin position="73"/>
        <end position="321"/>
    </location>
</feature>
<evidence type="ECO:0000256" key="1">
    <source>
        <dbReference type="ARBA" id="ARBA00022676"/>
    </source>
</evidence>
<dbReference type="PANTHER" id="PTHR43285">
    <property type="entry name" value="ANTHRANILATE PHOSPHORIBOSYLTRANSFERASE"/>
    <property type="match status" value="1"/>
</dbReference>
<keyword evidence="3" id="KW-0822">Tryptophan biosynthesis</keyword>
<evidence type="ECO:0000256" key="2">
    <source>
        <dbReference type="ARBA" id="ARBA00022679"/>
    </source>
</evidence>
<keyword evidence="4" id="KW-0057">Aromatic amino acid biosynthesis</keyword>
<dbReference type="SUPFAM" id="SSF52418">
    <property type="entry name" value="Nucleoside phosphorylase/phosphoribosyltransferase catalytic domain"/>
    <property type="match status" value="1"/>
</dbReference>
<dbReference type="Pfam" id="PF00591">
    <property type="entry name" value="Glycos_transf_3"/>
    <property type="match status" value="1"/>
</dbReference>
<evidence type="ECO:0000256" key="4">
    <source>
        <dbReference type="ARBA" id="ARBA00023141"/>
    </source>
</evidence>
<dbReference type="PANTHER" id="PTHR43285:SF2">
    <property type="entry name" value="ANTHRANILATE PHOSPHORIBOSYLTRANSFERASE"/>
    <property type="match status" value="1"/>
</dbReference>
<keyword evidence="1" id="KW-0328">Glycosyltransferase</keyword>
<dbReference type="RefSeq" id="WP_097167833.1">
    <property type="nucleotide sequence ID" value="NZ_PSUD01000032.1"/>
</dbReference>
<dbReference type="Gene3D" id="3.40.1030.10">
    <property type="entry name" value="Nucleoside phosphorylase/phosphoribosyltransferase catalytic domain"/>
    <property type="match status" value="1"/>
</dbReference>